<keyword evidence="6" id="KW-1185">Reference proteome</keyword>
<dbReference type="Gene3D" id="3.40.190.10">
    <property type="entry name" value="Periplasmic binding protein-like II"/>
    <property type="match status" value="1"/>
</dbReference>
<accession>A0A918VWK7</accession>
<comment type="caution">
    <text evidence="5">The sequence shown here is derived from an EMBL/GenBank/DDBJ whole genome shotgun (WGS) entry which is preliminary data.</text>
</comment>
<keyword evidence="4" id="KW-0732">Signal</keyword>
<feature type="signal peptide" evidence="4">
    <location>
        <begin position="1"/>
        <end position="23"/>
    </location>
</feature>
<comment type="subcellular location">
    <subcellularLocation>
        <location evidence="1">Periplasm</location>
    </subcellularLocation>
</comment>
<dbReference type="InterPro" id="IPR050490">
    <property type="entry name" value="Bact_solute-bd_prot1"/>
</dbReference>
<gene>
    <name evidence="5" type="ORF">GCM10007989_34980</name>
</gene>
<dbReference type="Pfam" id="PF01547">
    <property type="entry name" value="SBP_bac_1"/>
    <property type="match status" value="1"/>
</dbReference>
<sequence length="427" mass="46307">MKLASMKTTTALALVLAALPATGAIGQEIRMLVGDTGTGGTLFEEMAATFEEEHPGVDVVIEEVSYQTIVESLPVQLQAGEGPDIAIITDLGGLSPFYEDITDYVDADYFEQEWGQTLQWLRGGDTESSAIYGMPTTLTVNGAYVNLTLFEQAGVEVPEEGATWQEWAEATRQVAEATGTDFPMEMDRSGHRFASLAISYGAELVDEEGNPVVDDGLRAAIEQFVEWHENGTMPMDLWGAVGGSTHRELFSDFLNANVVLYFGGSWTLAQMDTEVGDLFDWAVVPAPCGPSSCTVMPGGGAMVGFSHTDHPELVGELINFFAQPENLDFYISQEVEIPSAASQIENGVDYPSASENTQDALAVFSAQIPKMADAAYRFQGWRYQRAMMNSLTTRISQVLNNELSVDAALERIEQDVNLAIEAAQTNS</sequence>
<reference evidence="5" key="2">
    <citation type="submission" date="2020-09" db="EMBL/GenBank/DDBJ databases">
        <authorList>
            <person name="Sun Q."/>
            <person name="Kim S."/>
        </authorList>
    </citation>
    <scope>NUCLEOTIDE SEQUENCE</scope>
    <source>
        <strain evidence="5">KCTC 32437</strain>
    </source>
</reference>
<organism evidence="5 6">
    <name type="scientific">Devosia pacifica</name>
    <dbReference type="NCBI Taxonomy" id="1335967"/>
    <lineage>
        <taxon>Bacteria</taxon>
        <taxon>Pseudomonadati</taxon>
        <taxon>Pseudomonadota</taxon>
        <taxon>Alphaproteobacteria</taxon>
        <taxon>Hyphomicrobiales</taxon>
        <taxon>Devosiaceae</taxon>
        <taxon>Devosia</taxon>
    </lineage>
</organism>
<dbReference type="AlphaFoldDB" id="A0A918VWK7"/>
<dbReference type="SUPFAM" id="SSF53850">
    <property type="entry name" value="Periplasmic binding protein-like II"/>
    <property type="match status" value="1"/>
</dbReference>
<dbReference type="Proteomes" id="UP000646579">
    <property type="component" value="Unassembled WGS sequence"/>
</dbReference>
<evidence type="ECO:0000256" key="2">
    <source>
        <dbReference type="ARBA" id="ARBA00008520"/>
    </source>
</evidence>
<dbReference type="InterPro" id="IPR006059">
    <property type="entry name" value="SBP"/>
</dbReference>
<evidence type="ECO:0000256" key="4">
    <source>
        <dbReference type="SAM" id="SignalP"/>
    </source>
</evidence>
<evidence type="ECO:0000256" key="1">
    <source>
        <dbReference type="ARBA" id="ARBA00004418"/>
    </source>
</evidence>
<proteinExistence type="inferred from homology"/>
<dbReference type="GO" id="GO:0042597">
    <property type="term" value="C:periplasmic space"/>
    <property type="evidence" value="ECO:0007669"/>
    <property type="project" value="UniProtKB-SubCell"/>
</dbReference>
<dbReference type="RefSeq" id="WP_189427079.1">
    <property type="nucleotide sequence ID" value="NZ_BMZE01000004.1"/>
</dbReference>
<comment type="similarity">
    <text evidence="2">Belongs to the bacterial solute-binding protein 1 family.</text>
</comment>
<name>A0A918VWK7_9HYPH</name>
<protein>
    <submittedName>
        <fullName evidence="5">Sugar ABC transporter substrate-binding protein</fullName>
    </submittedName>
</protein>
<reference evidence="5" key="1">
    <citation type="journal article" date="2014" name="Int. J. Syst. Evol. Microbiol.">
        <title>Complete genome sequence of Corynebacterium casei LMG S-19264T (=DSM 44701T), isolated from a smear-ripened cheese.</title>
        <authorList>
            <consortium name="US DOE Joint Genome Institute (JGI-PGF)"/>
            <person name="Walter F."/>
            <person name="Albersmeier A."/>
            <person name="Kalinowski J."/>
            <person name="Ruckert C."/>
        </authorList>
    </citation>
    <scope>NUCLEOTIDE SEQUENCE</scope>
    <source>
        <strain evidence="5">KCTC 32437</strain>
    </source>
</reference>
<feature type="chain" id="PRO_5037598903" evidence="4">
    <location>
        <begin position="24"/>
        <end position="427"/>
    </location>
</feature>
<evidence type="ECO:0000313" key="5">
    <source>
        <dbReference type="EMBL" id="GHA35948.1"/>
    </source>
</evidence>
<dbReference type="PANTHER" id="PTHR43649">
    <property type="entry name" value="ARABINOSE-BINDING PROTEIN-RELATED"/>
    <property type="match status" value="1"/>
</dbReference>
<evidence type="ECO:0000256" key="3">
    <source>
        <dbReference type="ARBA" id="ARBA00022764"/>
    </source>
</evidence>
<keyword evidence="3" id="KW-0574">Periplasm</keyword>
<evidence type="ECO:0000313" key="6">
    <source>
        <dbReference type="Proteomes" id="UP000646579"/>
    </source>
</evidence>
<dbReference type="EMBL" id="BMZE01000004">
    <property type="protein sequence ID" value="GHA35948.1"/>
    <property type="molecule type" value="Genomic_DNA"/>
</dbReference>